<dbReference type="Pfam" id="PF00112">
    <property type="entry name" value="Peptidase_C1"/>
    <property type="match status" value="1"/>
</dbReference>
<keyword evidence="7" id="KW-1185">Reference proteome</keyword>
<dbReference type="SUPFAM" id="SSF54001">
    <property type="entry name" value="Cysteine proteinases"/>
    <property type="match status" value="1"/>
</dbReference>
<organism evidence="6 7">
    <name type="scientific">Oopsacas minuta</name>
    <dbReference type="NCBI Taxonomy" id="111878"/>
    <lineage>
        <taxon>Eukaryota</taxon>
        <taxon>Metazoa</taxon>
        <taxon>Porifera</taxon>
        <taxon>Hexactinellida</taxon>
        <taxon>Hexasterophora</taxon>
        <taxon>Lyssacinosida</taxon>
        <taxon>Leucopsacidae</taxon>
        <taxon>Oopsacas</taxon>
    </lineage>
</organism>
<dbReference type="InterPro" id="IPR038765">
    <property type="entry name" value="Papain-like_cys_pep_sf"/>
</dbReference>
<gene>
    <name evidence="6" type="ORF">LOD99_8394</name>
</gene>
<keyword evidence="2" id="KW-0645">Protease</keyword>
<evidence type="ECO:0000256" key="4">
    <source>
        <dbReference type="ARBA" id="ARBA00022807"/>
    </source>
</evidence>
<comment type="caution">
    <text evidence="6">The sequence shown here is derived from an EMBL/GenBank/DDBJ whole genome shotgun (WGS) entry which is preliminary data.</text>
</comment>
<dbReference type="InterPro" id="IPR013128">
    <property type="entry name" value="Peptidase_C1A"/>
</dbReference>
<dbReference type="PRINTS" id="PR00705">
    <property type="entry name" value="PAPAIN"/>
</dbReference>
<name>A0AAV7JHI0_9METZ</name>
<protein>
    <submittedName>
        <fullName evidence="6">Cathepsin B</fullName>
    </submittedName>
</protein>
<evidence type="ECO:0000256" key="2">
    <source>
        <dbReference type="ARBA" id="ARBA00022670"/>
    </source>
</evidence>
<dbReference type="CDD" id="cd02620">
    <property type="entry name" value="Peptidase_C1A_CathepsinB"/>
    <property type="match status" value="1"/>
</dbReference>
<dbReference type="GO" id="GO:0008234">
    <property type="term" value="F:cysteine-type peptidase activity"/>
    <property type="evidence" value="ECO:0007669"/>
    <property type="project" value="UniProtKB-KW"/>
</dbReference>
<dbReference type="Gene3D" id="3.90.70.10">
    <property type="entry name" value="Cysteine proteinases"/>
    <property type="match status" value="1"/>
</dbReference>
<comment type="similarity">
    <text evidence="1">Belongs to the peptidase C1 family.</text>
</comment>
<feature type="domain" description="Peptidase C1A papain C-terminal" evidence="5">
    <location>
        <begin position="87"/>
        <end position="313"/>
    </location>
</feature>
<dbReference type="InterPro" id="IPR000169">
    <property type="entry name" value="Pept_cys_AS"/>
</dbReference>
<reference evidence="6 7" key="1">
    <citation type="journal article" date="2023" name="BMC Biol.">
        <title>The compact genome of the sponge Oopsacas minuta (Hexactinellida) is lacking key metazoan core genes.</title>
        <authorList>
            <person name="Santini S."/>
            <person name="Schenkelaars Q."/>
            <person name="Jourda C."/>
            <person name="Duchesne M."/>
            <person name="Belahbib H."/>
            <person name="Rocher C."/>
            <person name="Selva M."/>
            <person name="Riesgo A."/>
            <person name="Vervoort M."/>
            <person name="Leys S.P."/>
            <person name="Kodjabachian L."/>
            <person name="Le Bivic A."/>
            <person name="Borchiellini C."/>
            <person name="Claverie J.M."/>
            <person name="Renard E."/>
        </authorList>
    </citation>
    <scope>NUCLEOTIDE SEQUENCE [LARGE SCALE GENOMIC DNA]</scope>
    <source>
        <strain evidence="6">SPO-2</strain>
    </source>
</reference>
<accession>A0AAV7JHI0</accession>
<dbReference type="PROSITE" id="PS00139">
    <property type="entry name" value="THIOL_PROTEASE_CYS"/>
    <property type="match status" value="1"/>
</dbReference>
<keyword evidence="3" id="KW-0378">Hydrolase</keyword>
<proteinExistence type="inferred from homology"/>
<dbReference type="AlphaFoldDB" id="A0AAV7JHI0"/>
<sequence>MLGSLCVVTQSFTIIGRNTELIDIKTIVQIVNSINISWVAAVSPGFEDLTFEQARCLTGVVPENVSETLPPAPHLFGNEEDIWPMGAPTSYDIRRRYSGCGGSIRNQGECGSCWAFAATSALADRLCIYSSETVRVILSPQQLVSCDSSSRGCEGGYISEAWKYMRSTGTVTEDCYAYKSGSSRSTGECYLSNKECPSSSYVKPEFYYPVYGAYSLSGINKIMYEIYTKGPVETALYVYEDFYAYSRGVYKYTYGALIGVHAVKIMGWGVDSYSTPYWLCANSWGTSWGSLGGYFKILRGYDECRVESYVVAG</sequence>
<evidence type="ECO:0000259" key="5">
    <source>
        <dbReference type="SMART" id="SM00645"/>
    </source>
</evidence>
<dbReference type="GO" id="GO:0006508">
    <property type="term" value="P:proteolysis"/>
    <property type="evidence" value="ECO:0007669"/>
    <property type="project" value="UniProtKB-KW"/>
</dbReference>
<evidence type="ECO:0000256" key="1">
    <source>
        <dbReference type="ARBA" id="ARBA00008455"/>
    </source>
</evidence>
<dbReference type="SMART" id="SM00645">
    <property type="entry name" value="Pept_C1"/>
    <property type="match status" value="1"/>
</dbReference>
<evidence type="ECO:0000313" key="6">
    <source>
        <dbReference type="EMBL" id="KAI6647934.1"/>
    </source>
</evidence>
<dbReference type="Proteomes" id="UP001165289">
    <property type="component" value="Unassembled WGS sequence"/>
</dbReference>
<dbReference type="InterPro" id="IPR000668">
    <property type="entry name" value="Peptidase_C1A_C"/>
</dbReference>
<evidence type="ECO:0000256" key="3">
    <source>
        <dbReference type="ARBA" id="ARBA00022801"/>
    </source>
</evidence>
<keyword evidence="4" id="KW-0788">Thiol protease</keyword>
<dbReference type="PANTHER" id="PTHR12411">
    <property type="entry name" value="CYSTEINE PROTEASE FAMILY C1-RELATED"/>
    <property type="match status" value="1"/>
</dbReference>
<evidence type="ECO:0000313" key="7">
    <source>
        <dbReference type="Proteomes" id="UP001165289"/>
    </source>
</evidence>
<dbReference type="EMBL" id="JAKMXF010000335">
    <property type="protein sequence ID" value="KAI6647934.1"/>
    <property type="molecule type" value="Genomic_DNA"/>
</dbReference>